<feature type="compositionally biased region" description="Pro residues" evidence="1">
    <location>
        <begin position="106"/>
        <end position="125"/>
    </location>
</feature>
<proteinExistence type="predicted"/>
<evidence type="ECO:0000256" key="2">
    <source>
        <dbReference type="SAM" id="Phobius"/>
    </source>
</evidence>
<dbReference type="EMBL" id="BOMW01000018">
    <property type="protein sequence ID" value="GIF04301.1"/>
    <property type="molecule type" value="Genomic_DNA"/>
</dbReference>
<organism evidence="3 4">
    <name type="scientific">Actinoplanes siamensis</name>
    <dbReference type="NCBI Taxonomy" id="1223317"/>
    <lineage>
        <taxon>Bacteria</taxon>
        <taxon>Bacillati</taxon>
        <taxon>Actinomycetota</taxon>
        <taxon>Actinomycetes</taxon>
        <taxon>Micromonosporales</taxon>
        <taxon>Micromonosporaceae</taxon>
        <taxon>Actinoplanes</taxon>
    </lineage>
</organism>
<dbReference type="Proteomes" id="UP000629619">
    <property type="component" value="Unassembled WGS sequence"/>
</dbReference>
<evidence type="ECO:0000256" key="1">
    <source>
        <dbReference type="SAM" id="MobiDB-lite"/>
    </source>
</evidence>
<accession>A0A919N4M1</accession>
<keyword evidence="2" id="KW-0812">Transmembrane</keyword>
<reference evidence="3" key="1">
    <citation type="submission" date="2021-01" db="EMBL/GenBank/DDBJ databases">
        <title>Whole genome shotgun sequence of Actinoplanes siamensis NBRC 109076.</title>
        <authorList>
            <person name="Komaki H."/>
            <person name="Tamura T."/>
        </authorList>
    </citation>
    <scope>NUCLEOTIDE SEQUENCE</scope>
    <source>
        <strain evidence="3">NBRC 109076</strain>
    </source>
</reference>
<feature type="region of interest" description="Disordered" evidence="1">
    <location>
        <begin position="50"/>
        <end position="177"/>
    </location>
</feature>
<keyword evidence="2" id="KW-0472">Membrane</keyword>
<keyword evidence="2" id="KW-1133">Transmembrane helix</keyword>
<name>A0A919N4M1_9ACTN</name>
<feature type="compositionally biased region" description="Pro residues" evidence="1">
    <location>
        <begin position="143"/>
        <end position="164"/>
    </location>
</feature>
<feature type="transmembrane region" description="Helical" evidence="2">
    <location>
        <begin position="189"/>
        <end position="215"/>
    </location>
</feature>
<feature type="transmembrane region" description="Helical" evidence="2">
    <location>
        <begin position="227"/>
        <end position="246"/>
    </location>
</feature>
<gene>
    <name evidence="3" type="ORF">Asi03nite_18390</name>
</gene>
<dbReference type="RefSeq" id="WP_203678104.1">
    <property type="nucleotide sequence ID" value="NZ_BOMW01000018.1"/>
</dbReference>
<evidence type="ECO:0000313" key="3">
    <source>
        <dbReference type="EMBL" id="GIF04301.1"/>
    </source>
</evidence>
<evidence type="ECO:0008006" key="5">
    <source>
        <dbReference type="Google" id="ProtNLM"/>
    </source>
</evidence>
<feature type="compositionally biased region" description="Low complexity" evidence="1">
    <location>
        <begin position="71"/>
        <end position="90"/>
    </location>
</feature>
<feature type="compositionally biased region" description="Low complexity" evidence="1">
    <location>
        <begin position="165"/>
        <end position="177"/>
    </location>
</feature>
<comment type="caution">
    <text evidence="3">The sequence shown here is derived from an EMBL/GenBank/DDBJ whole genome shotgun (WGS) entry which is preliminary data.</text>
</comment>
<evidence type="ECO:0000313" key="4">
    <source>
        <dbReference type="Proteomes" id="UP000629619"/>
    </source>
</evidence>
<dbReference type="AlphaFoldDB" id="A0A919N4M1"/>
<keyword evidence="4" id="KW-1185">Reference proteome</keyword>
<feature type="compositionally biased region" description="Low complexity" evidence="1">
    <location>
        <begin position="126"/>
        <end position="142"/>
    </location>
</feature>
<sequence length="253" mass="25579">MICTHCGSPAAPTVGNCPGCGRAVDLAPATSAFPGPLSAPAPDVPASPYSVPVDPYTGPTTGDPFAPAPIAADGSGAMPSSAPPAGAEPFTPAPPPYAPAQQAAPQSPPAPYGPPPAGQPYPDHPYPGQSYPGQPYPGQSYPGPYPGQPYPGQPYPGQPYPGQPHPGQQPYAAYPGYPQPASDSTVLTVLAFVLSGFGVLLTSPMIAIVGLVLAAFAKRRHERNARIAIGVATGCVVAAFVLNILLKGLILNF</sequence>
<protein>
    <recommendedName>
        <fullName evidence="5">DUF4190 domain-containing protein</fullName>
    </recommendedName>
</protein>